<protein>
    <submittedName>
        <fullName evidence="1">Uncharacterized protein</fullName>
    </submittedName>
</protein>
<dbReference type="RefSeq" id="WP_045955874.1">
    <property type="nucleotide sequence ID" value="NZ_JXXV01000018.1"/>
</dbReference>
<keyword evidence="2" id="KW-1185">Reference proteome</keyword>
<evidence type="ECO:0000313" key="2">
    <source>
        <dbReference type="Proteomes" id="UP000033673"/>
    </source>
</evidence>
<evidence type="ECO:0000313" key="1">
    <source>
        <dbReference type="EMBL" id="KJY82849.1"/>
    </source>
</evidence>
<name>A0A0F4NIS0_9VIBR</name>
<dbReference type="OrthoDB" id="1161168at2"/>
<sequence length="203" mass="23004">MKKRILPIPLILLIPIVLLIIVTAAGVYRFSLTDDEILAKFPTQAAKSDAVMQKVFGIRTVNPWTVKVPESQAFTFIDDIEQFPLLKGHYEDGAQRGIIVIDSRRIIEIDSKTFVSTLALSNQGSGTFYYLVVSIYDEFRQRMVTTDSVFLGDRISVERLSFEEGVVTVKLLERDVHQSMSEEPSQLTTILFKVTEQDSLEKQ</sequence>
<comment type="caution">
    <text evidence="1">The sequence shown here is derived from an EMBL/GenBank/DDBJ whole genome shotgun (WGS) entry which is preliminary data.</text>
</comment>
<gene>
    <name evidence="1" type="ORF">TW81_11600</name>
</gene>
<organism evidence="1 2">
    <name type="scientific">Vibrio galatheae</name>
    <dbReference type="NCBI Taxonomy" id="579748"/>
    <lineage>
        <taxon>Bacteria</taxon>
        <taxon>Pseudomonadati</taxon>
        <taxon>Pseudomonadota</taxon>
        <taxon>Gammaproteobacteria</taxon>
        <taxon>Vibrionales</taxon>
        <taxon>Vibrionaceae</taxon>
        <taxon>Vibrio</taxon>
    </lineage>
</organism>
<reference evidence="1 2" key="1">
    <citation type="journal article" date="2015" name="BMC Genomics">
        <title>Genome mining reveals unlocked bioactive potential of marine Gram-negative bacteria.</title>
        <authorList>
            <person name="Machado H."/>
            <person name="Sonnenschein E.C."/>
            <person name="Melchiorsen J."/>
            <person name="Gram L."/>
        </authorList>
    </citation>
    <scope>NUCLEOTIDE SEQUENCE [LARGE SCALE GENOMIC DNA]</scope>
    <source>
        <strain evidence="1 2">S2757</strain>
    </source>
</reference>
<dbReference type="Proteomes" id="UP000033673">
    <property type="component" value="Unassembled WGS sequence"/>
</dbReference>
<accession>A0A0F4NIS0</accession>
<dbReference type="EMBL" id="JXXV01000018">
    <property type="protein sequence ID" value="KJY82849.1"/>
    <property type="molecule type" value="Genomic_DNA"/>
</dbReference>
<dbReference type="AlphaFoldDB" id="A0A0F4NIS0"/>
<dbReference type="PATRIC" id="fig|579748.3.peg.2393"/>
<dbReference type="STRING" id="579748.TW81_11600"/>
<proteinExistence type="predicted"/>